<proteinExistence type="predicted"/>
<gene>
    <name evidence="1" type="ORF">ACKI1S_48495</name>
</gene>
<evidence type="ECO:0000313" key="2">
    <source>
        <dbReference type="Proteomes" id="UP001631993"/>
    </source>
</evidence>
<feature type="non-terminal residue" evidence="1">
    <location>
        <position position="87"/>
    </location>
</feature>
<protein>
    <submittedName>
        <fullName evidence="1">Uncharacterized protein</fullName>
    </submittedName>
</protein>
<feature type="non-terminal residue" evidence="1">
    <location>
        <position position="1"/>
    </location>
</feature>
<keyword evidence="2" id="KW-1185">Reference proteome</keyword>
<reference evidence="1 2" key="1">
    <citation type="submission" date="2024-12" db="EMBL/GenBank/DDBJ databases">
        <title>Forecasting of Potato common scab and diversities of Pathogenic streptomyces spp. in china.</title>
        <authorList>
            <person name="Handique U."/>
            <person name="Wu J."/>
        </authorList>
    </citation>
    <scope>NUCLEOTIDE SEQUENCE [LARGE SCALE GENOMIC DNA]</scope>
    <source>
        <strain evidence="1 2">ZRIMU1585</strain>
    </source>
</reference>
<organism evidence="1 2">
    <name type="scientific">Streptomyces galilaeus</name>
    <dbReference type="NCBI Taxonomy" id="33899"/>
    <lineage>
        <taxon>Bacteria</taxon>
        <taxon>Bacillati</taxon>
        <taxon>Actinomycetota</taxon>
        <taxon>Actinomycetes</taxon>
        <taxon>Kitasatosporales</taxon>
        <taxon>Streptomycetaceae</taxon>
        <taxon>Streptomyces</taxon>
    </lineage>
</organism>
<accession>A0ABW9J1N7</accession>
<dbReference type="RefSeq" id="WP_409098062.1">
    <property type="nucleotide sequence ID" value="NZ_JBJVNE010000435.1"/>
</dbReference>
<dbReference type="Proteomes" id="UP001631993">
    <property type="component" value="Unassembled WGS sequence"/>
</dbReference>
<dbReference type="EMBL" id="JBJVNE010000435">
    <property type="protein sequence ID" value="MFM9653820.1"/>
    <property type="molecule type" value="Genomic_DNA"/>
</dbReference>
<comment type="caution">
    <text evidence="1">The sequence shown here is derived from an EMBL/GenBank/DDBJ whole genome shotgun (WGS) entry which is preliminary data.</text>
</comment>
<evidence type="ECO:0000313" key="1">
    <source>
        <dbReference type="EMBL" id="MFM9653820.1"/>
    </source>
</evidence>
<name>A0ABW9J1N7_STRGJ</name>
<sequence>QLTGDLRRANFSSLRAGKIEFRRLVEQFQWHTIVAMLLDPLWTRWCEAAMDAGILPRRAGGYPVEWIMPANEPIDPLKDMEADILAV</sequence>